<gene>
    <name evidence="2" type="ORF">BJ508DRAFT_310797</name>
</gene>
<dbReference type="AlphaFoldDB" id="A0A3N4HSH7"/>
<reference evidence="2 3" key="1">
    <citation type="journal article" date="2018" name="Nat. Ecol. Evol.">
        <title>Pezizomycetes genomes reveal the molecular basis of ectomycorrhizal truffle lifestyle.</title>
        <authorList>
            <person name="Murat C."/>
            <person name="Payen T."/>
            <person name="Noel B."/>
            <person name="Kuo A."/>
            <person name="Morin E."/>
            <person name="Chen J."/>
            <person name="Kohler A."/>
            <person name="Krizsan K."/>
            <person name="Balestrini R."/>
            <person name="Da Silva C."/>
            <person name="Montanini B."/>
            <person name="Hainaut M."/>
            <person name="Levati E."/>
            <person name="Barry K.W."/>
            <person name="Belfiori B."/>
            <person name="Cichocki N."/>
            <person name="Clum A."/>
            <person name="Dockter R.B."/>
            <person name="Fauchery L."/>
            <person name="Guy J."/>
            <person name="Iotti M."/>
            <person name="Le Tacon F."/>
            <person name="Lindquist E.A."/>
            <person name="Lipzen A."/>
            <person name="Malagnac F."/>
            <person name="Mello A."/>
            <person name="Molinier V."/>
            <person name="Miyauchi S."/>
            <person name="Poulain J."/>
            <person name="Riccioni C."/>
            <person name="Rubini A."/>
            <person name="Sitrit Y."/>
            <person name="Splivallo R."/>
            <person name="Traeger S."/>
            <person name="Wang M."/>
            <person name="Zifcakova L."/>
            <person name="Wipf D."/>
            <person name="Zambonelli A."/>
            <person name="Paolocci F."/>
            <person name="Nowrousian M."/>
            <person name="Ottonello S."/>
            <person name="Baldrian P."/>
            <person name="Spatafora J.W."/>
            <person name="Henrissat B."/>
            <person name="Nagy L.G."/>
            <person name="Aury J.M."/>
            <person name="Wincker P."/>
            <person name="Grigoriev I.V."/>
            <person name="Bonfante P."/>
            <person name="Martin F.M."/>
        </authorList>
    </citation>
    <scope>NUCLEOTIDE SEQUENCE [LARGE SCALE GENOMIC DNA]</scope>
    <source>
        <strain evidence="2 3">RN42</strain>
    </source>
</reference>
<keyword evidence="3" id="KW-1185">Reference proteome</keyword>
<feature type="region of interest" description="Disordered" evidence="1">
    <location>
        <begin position="266"/>
        <end position="302"/>
    </location>
</feature>
<evidence type="ECO:0000256" key="1">
    <source>
        <dbReference type="SAM" id="MobiDB-lite"/>
    </source>
</evidence>
<name>A0A3N4HSH7_ASCIM</name>
<organism evidence="2 3">
    <name type="scientific">Ascobolus immersus RN42</name>
    <dbReference type="NCBI Taxonomy" id="1160509"/>
    <lineage>
        <taxon>Eukaryota</taxon>
        <taxon>Fungi</taxon>
        <taxon>Dikarya</taxon>
        <taxon>Ascomycota</taxon>
        <taxon>Pezizomycotina</taxon>
        <taxon>Pezizomycetes</taxon>
        <taxon>Pezizales</taxon>
        <taxon>Ascobolaceae</taxon>
        <taxon>Ascobolus</taxon>
    </lineage>
</organism>
<evidence type="ECO:0000313" key="3">
    <source>
        <dbReference type="Proteomes" id="UP000275078"/>
    </source>
</evidence>
<sequence length="302" mass="34333">MPPKHLPSSSEPVGALQQTTIPGRLCSLVFSKPPGAPTVSEEIKLGTLPRFSWVSLGPNWPQPDSRYLSSTKTFDKIVAENITKLPERKCQTCAGPLFTKNSISKRGQTQDQYACGQCAHFNYEFESKEVRNRIDDFDQNPIDLAAACDVLPNTFGCLSYICTNCAHRCMSSEEARHRCTSDKEFYEVTKMMWMLTTSFPDFEGVHENEYTKAHYRYPKGLMNQITKAGEYASREQYYSHETSIRRGHGQSSQDYYDSFKNAKDMERMRKETGDDKLEDFVSPGMKRSTTADAEDIKGKKRA</sequence>
<protein>
    <submittedName>
        <fullName evidence="2">Uncharacterized protein</fullName>
    </submittedName>
</protein>
<proteinExistence type="predicted"/>
<dbReference type="Proteomes" id="UP000275078">
    <property type="component" value="Unassembled WGS sequence"/>
</dbReference>
<feature type="compositionally biased region" description="Basic and acidic residues" evidence="1">
    <location>
        <begin position="266"/>
        <end position="279"/>
    </location>
</feature>
<dbReference type="EMBL" id="ML119738">
    <property type="protein sequence ID" value="RPA76772.1"/>
    <property type="molecule type" value="Genomic_DNA"/>
</dbReference>
<accession>A0A3N4HSH7</accession>
<evidence type="ECO:0000313" key="2">
    <source>
        <dbReference type="EMBL" id="RPA76772.1"/>
    </source>
</evidence>